<dbReference type="EMBL" id="BART01024116">
    <property type="protein sequence ID" value="GAH00797.1"/>
    <property type="molecule type" value="Genomic_DNA"/>
</dbReference>
<dbReference type="InterPro" id="IPR013320">
    <property type="entry name" value="ConA-like_dom_sf"/>
</dbReference>
<proteinExistence type="predicted"/>
<evidence type="ECO:0008006" key="2">
    <source>
        <dbReference type="Google" id="ProtNLM"/>
    </source>
</evidence>
<gene>
    <name evidence="1" type="ORF">S01H4_43677</name>
</gene>
<reference evidence="1" key="1">
    <citation type="journal article" date="2014" name="Front. Microbiol.">
        <title>High frequency of phylogenetically diverse reductive dehalogenase-homologous genes in deep subseafloor sedimentary metagenomes.</title>
        <authorList>
            <person name="Kawai M."/>
            <person name="Futagami T."/>
            <person name="Toyoda A."/>
            <person name="Takaki Y."/>
            <person name="Nishi S."/>
            <person name="Hori S."/>
            <person name="Arai W."/>
            <person name="Tsubouchi T."/>
            <person name="Morono Y."/>
            <person name="Uchiyama I."/>
            <person name="Ito T."/>
            <person name="Fujiyama A."/>
            <person name="Inagaki F."/>
            <person name="Takami H."/>
        </authorList>
    </citation>
    <scope>NUCLEOTIDE SEQUENCE</scope>
    <source>
        <strain evidence="1">Expedition CK06-06</strain>
    </source>
</reference>
<dbReference type="Gene3D" id="2.60.120.200">
    <property type="match status" value="1"/>
</dbReference>
<dbReference type="AlphaFoldDB" id="X1C0K1"/>
<organism evidence="1">
    <name type="scientific">marine sediment metagenome</name>
    <dbReference type="NCBI Taxonomy" id="412755"/>
    <lineage>
        <taxon>unclassified sequences</taxon>
        <taxon>metagenomes</taxon>
        <taxon>ecological metagenomes</taxon>
    </lineage>
</organism>
<name>X1C0K1_9ZZZZ</name>
<dbReference type="SUPFAM" id="SSF49899">
    <property type="entry name" value="Concanavalin A-like lectins/glucanases"/>
    <property type="match status" value="1"/>
</dbReference>
<accession>X1C0K1</accession>
<protein>
    <recommendedName>
        <fullName evidence="2">DUF2341 domain-containing protein</fullName>
    </recommendedName>
</protein>
<evidence type="ECO:0000313" key="1">
    <source>
        <dbReference type="EMBL" id="GAH00797.1"/>
    </source>
</evidence>
<comment type="caution">
    <text evidence="1">The sequence shown here is derived from an EMBL/GenBank/DDBJ whole genome shotgun (WGS) entry which is preliminary data.</text>
</comment>
<sequence>MAFPGDYTLYQIVTIDSDLIPSTQSNFTTTLTEANFVKAGADIFDSCRSDGGDIRITLSDGTTQLARRIVEINTSTKKMVIKVLVPSLASATDPVIWVWYNGTDTEPAEDATYGSENAYHSTRIMSQSMSEDPSGSAPQMIDGTSNSIDGTSNGGMTSGDVIDGQIGNALNFDGTDYIDCGDNALTDFDGNDSFSLVGWFRSSSSVQRQTVFDKRNTSGSFEGYFLRVETGGAATFGFYDASSNLAEVSGTTTCY</sequence>
<feature type="non-terminal residue" evidence="1">
    <location>
        <position position="255"/>
    </location>
</feature>